<protein>
    <submittedName>
        <fullName evidence="1">Uncharacterized protein</fullName>
    </submittedName>
</protein>
<sequence length="114" mass="12542">MEPPPGRKMRVGPSARIRPTWVSTYIRVYAMTLTDIVQPVLDRKLPAALVAAFLLQTAGALFWAGSAAERIATLERSAVAEQDALARVAVLESQIATIRASLDRIENKLDKRQN</sequence>
<dbReference type="Proteomes" id="UP001499951">
    <property type="component" value="Unassembled WGS sequence"/>
</dbReference>
<proteinExistence type="predicted"/>
<name>A0ABN1EIG6_9PROT</name>
<accession>A0ABN1EIG6</accession>
<evidence type="ECO:0000313" key="1">
    <source>
        <dbReference type="EMBL" id="GAA0566715.1"/>
    </source>
</evidence>
<evidence type="ECO:0000313" key="2">
    <source>
        <dbReference type="Proteomes" id="UP001499951"/>
    </source>
</evidence>
<keyword evidence="2" id="KW-1185">Reference proteome</keyword>
<reference evidence="1 2" key="1">
    <citation type="journal article" date="2019" name="Int. J. Syst. Evol. Microbiol.">
        <title>The Global Catalogue of Microorganisms (GCM) 10K type strain sequencing project: providing services to taxonomists for standard genome sequencing and annotation.</title>
        <authorList>
            <consortium name="The Broad Institute Genomics Platform"/>
            <consortium name="The Broad Institute Genome Sequencing Center for Infectious Disease"/>
            <person name="Wu L."/>
            <person name="Ma J."/>
        </authorList>
    </citation>
    <scope>NUCLEOTIDE SEQUENCE [LARGE SCALE GENOMIC DNA]</scope>
    <source>
        <strain evidence="1 2">JCM 15089</strain>
    </source>
</reference>
<gene>
    <name evidence="1" type="ORF">GCM10008942_14000</name>
</gene>
<comment type="caution">
    <text evidence="1">The sequence shown here is derived from an EMBL/GenBank/DDBJ whole genome shotgun (WGS) entry which is preliminary data.</text>
</comment>
<dbReference type="EMBL" id="BAAADD010000003">
    <property type="protein sequence ID" value="GAA0566715.1"/>
    <property type="molecule type" value="Genomic_DNA"/>
</dbReference>
<organism evidence="1 2">
    <name type="scientific">Rhizomicrobium electricum</name>
    <dbReference type="NCBI Taxonomy" id="480070"/>
    <lineage>
        <taxon>Bacteria</taxon>
        <taxon>Pseudomonadati</taxon>
        <taxon>Pseudomonadota</taxon>
        <taxon>Alphaproteobacteria</taxon>
        <taxon>Micropepsales</taxon>
        <taxon>Micropepsaceae</taxon>
        <taxon>Rhizomicrobium</taxon>
    </lineage>
</organism>